<protein>
    <submittedName>
        <fullName evidence="2">Uncharacterized protein</fullName>
    </submittedName>
</protein>
<feature type="region of interest" description="Disordered" evidence="1">
    <location>
        <begin position="46"/>
        <end position="78"/>
    </location>
</feature>
<dbReference type="Proteomes" id="UP000254573">
    <property type="component" value="Unassembled WGS sequence"/>
</dbReference>
<name>A0A378YU87_9BURK</name>
<feature type="compositionally biased region" description="Basic residues" evidence="1">
    <location>
        <begin position="32"/>
        <end position="41"/>
    </location>
</feature>
<dbReference type="EMBL" id="UGSG01000001">
    <property type="protein sequence ID" value="SUA80684.1"/>
    <property type="molecule type" value="Genomic_DNA"/>
</dbReference>
<gene>
    <name evidence="2" type="ORF">NCTC13160_03873</name>
</gene>
<dbReference type="RefSeq" id="WP_023597369.1">
    <property type="nucleotide sequence ID" value="NZ_CP009553.3"/>
</dbReference>
<dbReference type="AlphaFoldDB" id="A0A378YU87"/>
<evidence type="ECO:0000256" key="1">
    <source>
        <dbReference type="SAM" id="MobiDB-lite"/>
    </source>
</evidence>
<organism evidence="2 3">
    <name type="scientific">Pandoraea pnomenusa</name>
    <dbReference type="NCBI Taxonomy" id="93220"/>
    <lineage>
        <taxon>Bacteria</taxon>
        <taxon>Pseudomonadati</taxon>
        <taxon>Pseudomonadota</taxon>
        <taxon>Betaproteobacteria</taxon>
        <taxon>Burkholderiales</taxon>
        <taxon>Burkholderiaceae</taxon>
        <taxon>Pandoraea</taxon>
    </lineage>
</organism>
<feature type="region of interest" description="Disordered" evidence="1">
    <location>
        <begin position="22"/>
        <end position="41"/>
    </location>
</feature>
<reference evidence="2 3" key="1">
    <citation type="submission" date="2018-06" db="EMBL/GenBank/DDBJ databases">
        <authorList>
            <consortium name="Pathogen Informatics"/>
            <person name="Doyle S."/>
        </authorList>
    </citation>
    <scope>NUCLEOTIDE SEQUENCE [LARGE SCALE GENOMIC DNA]</scope>
    <source>
        <strain evidence="2 3">NCTC13160</strain>
    </source>
</reference>
<sequence>MNTINERKNTALSARMADIAAQEHDKQNGTKPRSHGHHGNHAARALTGVSDTSRTAATSELSDATLSESSLPHGSAESGKRTFLGIQINHLRYVPAPEITLDSPNVSAAVDTLPKEPLSFAAVIVTLKNMMQAQKSWDRMQRTAGFTVQIQGLQSAAEEIRSSAKMQFAASMTQSVTQVAAGAAQMGMSAGALRMTKTEISLGRKASDLSAKIEADPSLKCASAKTLANLEDGSSLAHGKAAHWNNVSQGVGASGQGIGGLGSAPMQYESQMADARRADQETAAKRGEALSSQSSESMQSESDVIRSLDEDLKSLLMTPLEAQRRVNANIA</sequence>
<evidence type="ECO:0000313" key="2">
    <source>
        <dbReference type="EMBL" id="SUA80684.1"/>
    </source>
</evidence>
<feature type="region of interest" description="Disordered" evidence="1">
    <location>
        <begin position="271"/>
        <end position="305"/>
    </location>
</feature>
<dbReference type="KEGG" id="ppnm:LV28_19635"/>
<feature type="compositionally biased region" description="Low complexity" evidence="1">
    <location>
        <begin position="291"/>
        <end position="302"/>
    </location>
</feature>
<evidence type="ECO:0000313" key="3">
    <source>
        <dbReference type="Proteomes" id="UP000254573"/>
    </source>
</evidence>
<feature type="compositionally biased region" description="Polar residues" evidence="1">
    <location>
        <begin position="49"/>
        <end position="72"/>
    </location>
</feature>
<proteinExistence type="predicted"/>
<feature type="compositionally biased region" description="Basic and acidic residues" evidence="1">
    <location>
        <begin position="274"/>
        <end position="288"/>
    </location>
</feature>
<accession>A0A378YU87</accession>